<organism evidence="5 6">
    <name type="scientific">Aphanomyces astaci</name>
    <name type="common">Crayfish plague agent</name>
    <dbReference type="NCBI Taxonomy" id="112090"/>
    <lineage>
        <taxon>Eukaryota</taxon>
        <taxon>Sar</taxon>
        <taxon>Stramenopiles</taxon>
        <taxon>Oomycota</taxon>
        <taxon>Saprolegniomycetes</taxon>
        <taxon>Saprolegniales</taxon>
        <taxon>Verrucalvaceae</taxon>
        <taxon>Aphanomyces</taxon>
    </lineage>
</organism>
<feature type="region of interest" description="Disordered" evidence="3">
    <location>
        <begin position="150"/>
        <end position="192"/>
    </location>
</feature>
<evidence type="ECO:0000256" key="2">
    <source>
        <dbReference type="ARBA" id="ARBA00023145"/>
    </source>
</evidence>
<feature type="region of interest" description="Disordered" evidence="3">
    <location>
        <begin position="1"/>
        <end position="42"/>
    </location>
</feature>
<dbReference type="VEuPathDB" id="FungiDB:H257_13105"/>
<name>A0A6A4YUU7_APHAT</name>
<sequence length="459" mass="50494">MIAGAWDGTTSTASSYTPTKRQKLSQPSGATMTATAAPTTATPTTVSTASAAVTLPTTVDDIRHFMSAIDLHDVARHFDNKDDDVNPYFVCDGVSIAAFNAYVRGQERLRVGLRFLQLSGDGRLLIVELPNSRVHESTAREFESEFNRATGNDREVASGGATTVSRDALPDKEADASFGPRRTTPHRNAPPQGRTIADWLTLVVEVGLSQTWPQLIAAATWWCGYAGIEYILLLKVSADATRFEYRFYDIVTPGVLPDVPTRGFQQSIRPDPRAINIGFNMRRILSIPPNQPLPPGVNQVAVVNLRDIMDSALIKSIDFNCVVQFELAFVWHSSLLQLLCKEQDYTLCKEEDYTYHANASTRVKSKCTAVTKVTSFTDVTPNDEDELKAAVARQPVSVAIEADQPEFQFYKSGVFDKRCGTKLDHGVLVVGYGTKDGNKYWKVKNSWGEEWGAAGFIGP</sequence>
<dbReference type="InterPro" id="IPR013128">
    <property type="entry name" value="Peptidase_C1A"/>
</dbReference>
<evidence type="ECO:0000313" key="6">
    <source>
        <dbReference type="Proteomes" id="UP000469452"/>
    </source>
</evidence>
<dbReference type="PANTHER" id="PTHR12411">
    <property type="entry name" value="CYSTEINE PROTEASE FAMILY C1-RELATED"/>
    <property type="match status" value="1"/>
</dbReference>
<dbReference type="CDD" id="cd02248">
    <property type="entry name" value="Peptidase_C1A"/>
    <property type="match status" value="1"/>
</dbReference>
<feature type="compositionally biased region" description="Polar residues" evidence="3">
    <location>
        <begin position="8"/>
        <end position="29"/>
    </location>
</feature>
<dbReference type="InterPro" id="IPR025660">
    <property type="entry name" value="Pept_his_AS"/>
</dbReference>
<evidence type="ECO:0000313" key="5">
    <source>
        <dbReference type="EMBL" id="KAF0702554.1"/>
    </source>
</evidence>
<keyword evidence="2" id="KW-0865">Zymogen</keyword>
<dbReference type="SMART" id="SM00645">
    <property type="entry name" value="Pept_C1"/>
    <property type="match status" value="1"/>
</dbReference>
<dbReference type="Pfam" id="PF00112">
    <property type="entry name" value="Peptidase_C1"/>
    <property type="match status" value="1"/>
</dbReference>
<evidence type="ECO:0000259" key="4">
    <source>
        <dbReference type="SMART" id="SM00645"/>
    </source>
</evidence>
<feature type="domain" description="Peptidase C1A papain C-terminal" evidence="4">
    <location>
        <begin position="293"/>
        <end position="458"/>
    </location>
</feature>
<dbReference type="AlphaFoldDB" id="A0A6A4YUU7"/>
<reference evidence="5 6" key="1">
    <citation type="submission" date="2019-06" db="EMBL/GenBank/DDBJ databases">
        <title>Genomics analysis of Aphanomyces spp. identifies a new class of oomycete effector associated with host adaptation.</title>
        <authorList>
            <person name="Gaulin E."/>
        </authorList>
    </citation>
    <scope>NUCLEOTIDE SEQUENCE [LARGE SCALE GENOMIC DNA]</scope>
    <source>
        <strain evidence="5 6">E</strain>
    </source>
</reference>
<dbReference type="InterPro" id="IPR000668">
    <property type="entry name" value="Peptidase_C1A_C"/>
</dbReference>
<gene>
    <name evidence="5" type="ORF">AaE_015854</name>
</gene>
<dbReference type="GO" id="GO:0008234">
    <property type="term" value="F:cysteine-type peptidase activity"/>
    <property type="evidence" value="ECO:0007669"/>
    <property type="project" value="InterPro"/>
</dbReference>
<dbReference type="Gene3D" id="3.90.70.10">
    <property type="entry name" value="Cysteine proteinases"/>
    <property type="match status" value="1"/>
</dbReference>
<dbReference type="EMBL" id="VJMI01021103">
    <property type="protein sequence ID" value="KAF0702554.1"/>
    <property type="molecule type" value="Genomic_DNA"/>
</dbReference>
<dbReference type="PROSITE" id="PS00639">
    <property type="entry name" value="THIOL_PROTEASE_HIS"/>
    <property type="match status" value="1"/>
</dbReference>
<evidence type="ECO:0000256" key="1">
    <source>
        <dbReference type="ARBA" id="ARBA00008455"/>
    </source>
</evidence>
<accession>A0A6A4YUU7</accession>
<feature type="compositionally biased region" description="Low complexity" evidence="3">
    <location>
        <begin position="30"/>
        <end position="42"/>
    </location>
</feature>
<comment type="caution">
    <text evidence="5">The sequence shown here is derived from an EMBL/GenBank/DDBJ whole genome shotgun (WGS) entry which is preliminary data.</text>
</comment>
<dbReference type="InterPro" id="IPR039417">
    <property type="entry name" value="Peptidase_C1A_papain-like"/>
</dbReference>
<comment type="similarity">
    <text evidence="1">Belongs to the peptidase C1 family.</text>
</comment>
<evidence type="ECO:0000256" key="3">
    <source>
        <dbReference type="SAM" id="MobiDB-lite"/>
    </source>
</evidence>
<dbReference type="InterPro" id="IPR038765">
    <property type="entry name" value="Papain-like_cys_pep_sf"/>
</dbReference>
<proteinExistence type="inferred from homology"/>
<dbReference type="SUPFAM" id="SSF54001">
    <property type="entry name" value="Cysteine proteinases"/>
    <property type="match status" value="1"/>
</dbReference>
<dbReference type="GO" id="GO:0006508">
    <property type="term" value="P:proteolysis"/>
    <property type="evidence" value="ECO:0007669"/>
    <property type="project" value="InterPro"/>
</dbReference>
<dbReference type="Proteomes" id="UP000469452">
    <property type="component" value="Unassembled WGS sequence"/>
</dbReference>
<protein>
    <recommendedName>
        <fullName evidence="4">Peptidase C1A papain C-terminal domain-containing protein</fullName>
    </recommendedName>
</protein>